<keyword evidence="3 7" id="KW-0227">DNA damage</keyword>
<dbReference type="InterPro" id="IPR012340">
    <property type="entry name" value="NA-bd_OB-fold"/>
</dbReference>
<dbReference type="HAMAP" id="MF_00201">
    <property type="entry name" value="RecO"/>
    <property type="match status" value="1"/>
</dbReference>
<dbReference type="SUPFAM" id="SSF50249">
    <property type="entry name" value="Nucleic acid-binding proteins"/>
    <property type="match status" value="1"/>
</dbReference>
<dbReference type="RefSeq" id="WP_092463564.1">
    <property type="nucleotide sequence ID" value="NZ_BJEE01000004.1"/>
</dbReference>
<feature type="domain" description="DNA replication/recombination mediator RecO N-terminal" evidence="8">
    <location>
        <begin position="4"/>
        <end position="77"/>
    </location>
</feature>
<keyword evidence="5 7" id="KW-0234">DNA repair</keyword>
<dbReference type="GO" id="GO:0006302">
    <property type="term" value="P:double-strand break repair"/>
    <property type="evidence" value="ECO:0007669"/>
    <property type="project" value="TreeGrafter"/>
</dbReference>
<name>A0A1C4BR37_9LACO</name>
<evidence type="ECO:0000256" key="7">
    <source>
        <dbReference type="HAMAP-Rule" id="MF_00201"/>
    </source>
</evidence>
<dbReference type="InterPro" id="IPR042242">
    <property type="entry name" value="RecO_C"/>
</dbReference>
<dbReference type="Gene3D" id="2.40.50.140">
    <property type="entry name" value="Nucleic acid-binding proteins"/>
    <property type="match status" value="1"/>
</dbReference>
<evidence type="ECO:0000256" key="4">
    <source>
        <dbReference type="ARBA" id="ARBA00023172"/>
    </source>
</evidence>
<dbReference type="InterPro" id="IPR003717">
    <property type="entry name" value="RecO"/>
</dbReference>
<dbReference type="PANTHER" id="PTHR33991:SF1">
    <property type="entry name" value="DNA REPAIR PROTEIN RECO"/>
    <property type="match status" value="1"/>
</dbReference>
<dbReference type="GO" id="GO:0043590">
    <property type="term" value="C:bacterial nucleoid"/>
    <property type="evidence" value="ECO:0007669"/>
    <property type="project" value="TreeGrafter"/>
</dbReference>
<organism evidence="9 10">
    <name type="scientific">Weissella bombi</name>
    <dbReference type="NCBI Taxonomy" id="1505725"/>
    <lineage>
        <taxon>Bacteria</taxon>
        <taxon>Bacillati</taxon>
        <taxon>Bacillota</taxon>
        <taxon>Bacilli</taxon>
        <taxon>Lactobacillales</taxon>
        <taxon>Lactobacillaceae</taxon>
        <taxon>Weissella</taxon>
    </lineage>
</organism>
<dbReference type="InterPro" id="IPR037278">
    <property type="entry name" value="ARFGAP/RecO"/>
</dbReference>
<evidence type="ECO:0000313" key="10">
    <source>
        <dbReference type="Proteomes" id="UP000199268"/>
    </source>
</evidence>
<evidence type="ECO:0000256" key="5">
    <source>
        <dbReference type="ARBA" id="ARBA00023204"/>
    </source>
</evidence>
<dbReference type="STRING" id="1505725.GA0061074_11421"/>
<protein>
    <recommendedName>
        <fullName evidence="2 7">DNA repair protein RecO</fullName>
    </recommendedName>
    <alternativeName>
        <fullName evidence="6 7">Recombination protein O</fullName>
    </alternativeName>
</protein>
<evidence type="ECO:0000256" key="3">
    <source>
        <dbReference type="ARBA" id="ARBA00022763"/>
    </source>
</evidence>
<dbReference type="SUPFAM" id="SSF57863">
    <property type="entry name" value="ArfGap/RecO-like zinc finger"/>
    <property type="match status" value="1"/>
</dbReference>
<gene>
    <name evidence="7" type="primary">recO</name>
    <name evidence="9" type="ORF">GA0061074_11421</name>
</gene>
<dbReference type="OrthoDB" id="9797083at2"/>
<dbReference type="Pfam" id="PF02565">
    <property type="entry name" value="RecO_C"/>
    <property type="match status" value="1"/>
</dbReference>
<proteinExistence type="inferred from homology"/>
<dbReference type="NCBIfam" id="TIGR00613">
    <property type="entry name" value="reco"/>
    <property type="match status" value="1"/>
</dbReference>
<sequence length="263" mass="30412">MTEVFDAIVMYQRDHKEKDLMVKMLTRQAGKRMFYVRYGKSKRYQFAAEMQPLSMSTFEGVINTTGLSFINDVKATRPTSFLMTDIVLNAYMTYIMGLIDAAFVDNQPITKWYDLVAEAVTKMEKGLDPQGIANYFEVQLLPVFGIQPTWGQCVICGRRDLPLDFSEKLNGTLCQQHWDTDPYRMHIDNRAVRILSKLAEIDLHLLGSLNLQDKTKQEMARLMDKLYDDQVGIHLRAKSFIQQLTGWQNRMINRQSSAKEDES</sequence>
<dbReference type="AlphaFoldDB" id="A0A1C4BR37"/>
<dbReference type="PANTHER" id="PTHR33991">
    <property type="entry name" value="DNA REPAIR PROTEIN RECO"/>
    <property type="match status" value="1"/>
</dbReference>
<dbReference type="EMBL" id="FMAO01000014">
    <property type="protein sequence ID" value="SCC09355.1"/>
    <property type="molecule type" value="Genomic_DNA"/>
</dbReference>
<dbReference type="Gene3D" id="1.20.1440.120">
    <property type="entry name" value="Recombination protein O, C-terminal domain"/>
    <property type="match status" value="1"/>
</dbReference>
<dbReference type="Proteomes" id="UP000199268">
    <property type="component" value="Unassembled WGS sequence"/>
</dbReference>
<keyword evidence="10" id="KW-1185">Reference proteome</keyword>
<dbReference type="GO" id="GO:0006310">
    <property type="term" value="P:DNA recombination"/>
    <property type="evidence" value="ECO:0007669"/>
    <property type="project" value="UniProtKB-UniRule"/>
</dbReference>
<reference evidence="10" key="1">
    <citation type="submission" date="2016-08" db="EMBL/GenBank/DDBJ databases">
        <authorList>
            <person name="Varghese N."/>
            <person name="Submissions Spin"/>
        </authorList>
    </citation>
    <scope>NUCLEOTIDE SEQUENCE [LARGE SCALE GENOMIC DNA]</scope>
    <source>
        <strain evidence="10">R-53094</strain>
    </source>
</reference>
<evidence type="ECO:0000259" key="8">
    <source>
        <dbReference type="Pfam" id="PF11967"/>
    </source>
</evidence>
<comment type="function">
    <text evidence="7">Involved in DNA repair and RecF pathway recombination.</text>
</comment>
<evidence type="ECO:0000256" key="2">
    <source>
        <dbReference type="ARBA" id="ARBA00021310"/>
    </source>
</evidence>
<dbReference type="InterPro" id="IPR022572">
    <property type="entry name" value="DNA_rep/recomb_RecO_N"/>
</dbReference>
<keyword evidence="4 7" id="KW-0233">DNA recombination</keyword>
<evidence type="ECO:0000313" key="9">
    <source>
        <dbReference type="EMBL" id="SCC09355.1"/>
    </source>
</evidence>
<dbReference type="Pfam" id="PF11967">
    <property type="entry name" value="RecO_N"/>
    <property type="match status" value="1"/>
</dbReference>
<comment type="similarity">
    <text evidence="1 7">Belongs to the RecO family.</text>
</comment>
<evidence type="ECO:0000256" key="1">
    <source>
        <dbReference type="ARBA" id="ARBA00007452"/>
    </source>
</evidence>
<evidence type="ECO:0000256" key="6">
    <source>
        <dbReference type="ARBA" id="ARBA00033409"/>
    </source>
</evidence>
<accession>A0A1C4BR37</accession>